<protein>
    <submittedName>
        <fullName evidence="7">Transcriptional regulator, TetR family</fullName>
    </submittedName>
</protein>
<feature type="compositionally biased region" description="Basic and acidic residues" evidence="5">
    <location>
        <begin position="1"/>
        <end position="27"/>
    </location>
</feature>
<dbReference type="GO" id="GO:0000976">
    <property type="term" value="F:transcription cis-regulatory region binding"/>
    <property type="evidence" value="ECO:0007669"/>
    <property type="project" value="TreeGrafter"/>
</dbReference>
<dbReference type="Pfam" id="PF00440">
    <property type="entry name" value="TetR_N"/>
    <property type="match status" value="1"/>
</dbReference>
<evidence type="ECO:0000313" key="8">
    <source>
        <dbReference type="Proteomes" id="UP000009159"/>
    </source>
</evidence>
<dbReference type="eggNOG" id="COG1309">
    <property type="taxonomic scope" value="Bacteria"/>
</dbReference>
<evidence type="ECO:0000256" key="5">
    <source>
        <dbReference type="SAM" id="MobiDB-lite"/>
    </source>
</evidence>
<evidence type="ECO:0000256" key="3">
    <source>
        <dbReference type="ARBA" id="ARBA00023163"/>
    </source>
</evidence>
<dbReference type="Gene3D" id="1.10.357.10">
    <property type="entry name" value="Tetracycline Repressor, domain 2"/>
    <property type="match status" value="1"/>
</dbReference>
<evidence type="ECO:0000256" key="2">
    <source>
        <dbReference type="ARBA" id="ARBA00023125"/>
    </source>
</evidence>
<dbReference type="Proteomes" id="UP000009159">
    <property type="component" value="Chromosome"/>
</dbReference>
<keyword evidence="8" id="KW-1185">Reference proteome</keyword>
<sequence>MPHKPGREERRQLEPSGDERQQGEHQRGGPQHTHATHSAEDDLQVPIVRLRSTIGSHDFACYLHDVAATRPDTQPDHGQRRASFQRARSRETKRMLVQAAMALWRTKGYATTTVADICTAAGVSKALFYFYFPRKEDVLFEVGVLSTQSAHRTIHALLKKPYEIESVVSAALTAFERSMARNPRELIIETILEGYRHEHRIMADGSPPDVDADMFTELFTRARSDGKLPGTVDTAHLAYLAQTMVSEGARHWAAGAFGSRSFAEVVTADICTLVNGYTARRPHVEFRDRP</sequence>
<evidence type="ECO:0000259" key="6">
    <source>
        <dbReference type="PROSITE" id="PS50977"/>
    </source>
</evidence>
<dbReference type="KEGG" id="mva:Mvan_4199"/>
<feature type="DNA-binding region" description="H-T-H motif" evidence="4">
    <location>
        <begin position="113"/>
        <end position="132"/>
    </location>
</feature>
<feature type="region of interest" description="Disordered" evidence="5">
    <location>
        <begin position="1"/>
        <end position="44"/>
    </location>
</feature>
<evidence type="ECO:0000313" key="7">
    <source>
        <dbReference type="EMBL" id="ABM14976.1"/>
    </source>
</evidence>
<keyword evidence="1" id="KW-0805">Transcription regulation</keyword>
<keyword evidence="3" id="KW-0804">Transcription</keyword>
<dbReference type="PRINTS" id="PR00455">
    <property type="entry name" value="HTHTETR"/>
</dbReference>
<organism evidence="7 8">
    <name type="scientific">Mycolicibacterium vanbaalenii (strain DSM 7251 / JCM 13017 / BCRC 16820 / KCTC 9966 / NRRL B-24157 / PYR-1)</name>
    <name type="common">Mycobacterium vanbaalenii</name>
    <dbReference type="NCBI Taxonomy" id="350058"/>
    <lineage>
        <taxon>Bacteria</taxon>
        <taxon>Bacillati</taxon>
        <taxon>Actinomycetota</taxon>
        <taxon>Actinomycetes</taxon>
        <taxon>Mycobacteriales</taxon>
        <taxon>Mycobacteriaceae</taxon>
        <taxon>Mycolicibacterium</taxon>
    </lineage>
</organism>
<dbReference type="PROSITE" id="PS50977">
    <property type="entry name" value="HTH_TETR_2"/>
    <property type="match status" value="1"/>
</dbReference>
<feature type="region of interest" description="Disordered" evidence="5">
    <location>
        <begin position="69"/>
        <end position="89"/>
    </location>
</feature>
<dbReference type="HOGENOM" id="CLU_083589_0_0_11"/>
<dbReference type="AlphaFoldDB" id="A1TCS6"/>
<keyword evidence="2 4" id="KW-0238">DNA-binding</keyword>
<evidence type="ECO:0000256" key="1">
    <source>
        <dbReference type="ARBA" id="ARBA00023015"/>
    </source>
</evidence>
<proteinExistence type="predicted"/>
<dbReference type="GO" id="GO:0003700">
    <property type="term" value="F:DNA-binding transcription factor activity"/>
    <property type="evidence" value="ECO:0007669"/>
    <property type="project" value="TreeGrafter"/>
</dbReference>
<dbReference type="STRING" id="350058.Mvan_4199"/>
<evidence type="ECO:0000256" key="4">
    <source>
        <dbReference type="PROSITE-ProRule" id="PRU00335"/>
    </source>
</evidence>
<dbReference type="InterPro" id="IPR050109">
    <property type="entry name" value="HTH-type_TetR-like_transc_reg"/>
</dbReference>
<feature type="domain" description="HTH tetR-type" evidence="6">
    <location>
        <begin position="90"/>
        <end position="150"/>
    </location>
</feature>
<dbReference type="InterPro" id="IPR009057">
    <property type="entry name" value="Homeodomain-like_sf"/>
</dbReference>
<reference evidence="7" key="1">
    <citation type="submission" date="2006-12" db="EMBL/GenBank/DDBJ databases">
        <title>Complete sequence of Mycobacterium vanbaalenii PYR-1.</title>
        <authorList>
            <consortium name="US DOE Joint Genome Institute"/>
            <person name="Copeland A."/>
            <person name="Lucas S."/>
            <person name="Lapidus A."/>
            <person name="Barry K."/>
            <person name="Detter J.C."/>
            <person name="Glavina del Rio T."/>
            <person name="Hammon N."/>
            <person name="Israni S."/>
            <person name="Dalin E."/>
            <person name="Tice H."/>
            <person name="Pitluck S."/>
            <person name="Singan V."/>
            <person name="Schmutz J."/>
            <person name="Larimer F."/>
            <person name="Land M."/>
            <person name="Hauser L."/>
            <person name="Kyrpides N."/>
            <person name="Anderson I.J."/>
            <person name="Miller C."/>
            <person name="Richardson P."/>
        </authorList>
    </citation>
    <scope>NUCLEOTIDE SEQUENCE [LARGE SCALE GENOMIC DNA]</scope>
    <source>
        <strain evidence="7">PYR-1</strain>
    </source>
</reference>
<dbReference type="SUPFAM" id="SSF46689">
    <property type="entry name" value="Homeodomain-like"/>
    <property type="match status" value="1"/>
</dbReference>
<name>A1TCS6_MYCVP</name>
<dbReference type="PANTHER" id="PTHR30055:SF234">
    <property type="entry name" value="HTH-TYPE TRANSCRIPTIONAL REGULATOR BETI"/>
    <property type="match status" value="1"/>
</dbReference>
<accession>A1TCS6</accession>
<dbReference type="InterPro" id="IPR001647">
    <property type="entry name" value="HTH_TetR"/>
</dbReference>
<gene>
    <name evidence="7" type="ordered locus">Mvan_4199</name>
</gene>
<dbReference type="PANTHER" id="PTHR30055">
    <property type="entry name" value="HTH-TYPE TRANSCRIPTIONAL REGULATOR RUTR"/>
    <property type="match status" value="1"/>
</dbReference>
<dbReference type="EMBL" id="CP000511">
    <property type="protein sequence ID" value="ABM14976.1"/>
    <property type="molecule type" value="Genomic_DNA"/>
</dbReference>